<reference evidence="2" key="1">
    <citation type="submission" date="2023-01" db="EMBL/GenBank/DDBJ databases">
        <title>Key to firefly adult light organ development and bioluminescence: homeobox transcription factors regulate luciferase expression and transportation to peroxisome.</title>
        <authorList>
            <person name="Fu X."/>
        </authorList>
    </citation>
    <scope>NUCLEOTIDE SEQUENCE [LARGE SCALE GENOMIC DNA]</scope>
</reference>
<organism evidence="1 2">
    <name type="scientific">Aquatica leii</name>
    <dbReference type="NCBI Taxonomy" id="1421715"/>
    <lineage>
        <taxon>Eukaryota</taxon>
        <taxon>Metazoa</taxon>
        <taxon>Ecdysozoa</taxon>
        <taxon>Arthropoda</taxon>
        <taxon>Hexapoda</taxon>
        <taxon>Insecta</taxon>
        <taxon>Pterygota</taxon>
        <taxon>Neoptera</taxon>
        <taxon>Endopterygota</taxon>
        <taxon>Coleoptera</taxon>
        <taxon>Polyphaga</taxon>
        <taxon>Elateriformia</taxon>
        <taxon>Elateroidea</taxon>
        <taxon>Lampyridae</taxon>
        <taxon>Luciolinae</taxon>
        <taxon>Aquatica</taxon>
    </lineage>
</organism>
<evidence type="ECO:0000313" key="1">
    <source>
        <dbReference type="EMBL" id="KAK4887728.1"/>
    </source>
</evidence>
<comment type="caution">
    <text evidence="1">The sequence shown here is derived from an EMBL/GenBank/DDBJ whole genome shotgun (WGS) entry which is preliminary data.</text>
</comment>
<evidence type="ECO:0000313" key="2">
    <source>
        <dbReference type="Proteomes" id="UP001353858"/>
    </source>
</evidence>
<sequence length="150" mass="16939">MKEIDSGENSRGPKRTKVSPYAGIIPFLRTGRSHSHLPYMEYESLDEPIKRAKSGRTIMAFPRVGRSETIEWTQDGQLSGVQRKNDVGGNNGLWFGPRLGRLQKRHYDDLSPSINAYSEYTPRLGRESEEVLQNIEGASDDDDVDLNKSI</sequence>
<accession>A0AAN7SRS6</accession>
<keyword evidence="2" id="KW-1185">Reference proteome</keyword>
<dbReference type="Proteomes" id="UP001353858">
    <property type="component" value="Unassembled WGS sequence"/>
</dbReference>
<gene>
    <name evidence="1" type="ORF">RN001_003999</name>
</gene>
<dbReference type="AlphaFoldDB" id="A0AAN7SRS6"/>
<protein>
    <submittedName>
        <fullName evidence="1">Uncharacterized protein</fullName>
    </submittedName>
</protein>
<name>A0AAN7SRS6_9COLE</name>
<dbReference type="EMBL" id="JARPUR010000001">
    <property type="protein sequence ID" value="KAK4887728.1"/>
    <property type="molecule type" value="Genomic_DNA"/>
</dbReference>
<proteinExistence type="predicted"/>